<dbReference type="SUPFAM" id="SSF69279">
    <property type="entry name" value="Phage tail proteins"/>
    <property type="match status" value="1"/>
</dbReference>
<comment type="caution">
    <text evidence="2">The sequence shown here is derived from an EMBL/GenBank/DDBJ whole genome shotgun (WGS) entry which is preliminary data.</text>
</comment>
<organism evidence="2 3">
    <name type="scientific">Porcincola intestinalis</name>
    <dbReference type="NCBI Taxonomy" id="2606632"/>
    <lineage>
        <taxon>Bacteria</taxon>
        <taxon>Bacillati</taxon>
        <taxon>Bacillota</taxon>
        <taxon>Clostridia</taxon>
        <taxon>Lachnospirales</taxon>
        <taxon>Lachnospiraceae</taxon>
        <taxon>Porcincola</taxon>
    </lineage>
</organism>
<evidence type="ECO:0000259" key="1">
    <source>
        <dbReference type="Pfam" id="PF24032"/>
    </source>
</evidence>
<dbReference type="Pfam" id="PF24032">
    <property type="entry name" value="YQBQ"/>
    <property type="match status" value="1"/>
</dbReference>
<reference evidence="2 3" key="1">
    <citation type="submission" date="2019-08" db="EMBL/GenBank/DDBJ databases">
        <title>In-depth cultivation of the pig gut microbiome towards novel bacterial diversity and tailored functional studies.</title>
        <authorList>
            <person name="Wylensek D."/>
            <person name="Hitch T.C.A."/>
            <person name="Clavel T."/>
        </authorList>
    </citation>
    <scope>NUCLEOTIDE SEQUENCE [LARGE SCALE GENOMIC DNA]</scope>
    <source>
        <strain evidence="2 3">Oil+RF-744-WCA-WT-11</strain>
    </source>
</reference>
<keyword evidence="3" id="KW-1185">Reference proteome</keyword>
<gene>
    <name evidence="2" type="ORF">FYJ35_00955</name>
</gene>
<evidence type="ECO:0000313" key="3">
    <source>
        <dbReference type="Proteomes" id="UP000481852"/>
    </source>
</evidence>
<feature type="domain" description="YqbQ/XkdQ" evidence="1">
    <location>
        <begin position="28"/>
        <end position="324"/>
    </location>
</feature>
<dbReference type="Proteomes" id="UP000481852">
    <property type="component" value="Unassembled WGS sequence"/>
</dbReference>
<dbReference type="AlphaFoldDB" id="A0A6L5WZY0"/>
<accession>A0A6L5WZY0</accession>
<sequence length="333" mass="37199">MNNLQFLIGRKPKFYDVSDMIVKAVSSGARGKAPRDLKVTLLDSEQLGSVDTDPSDGLICTFLVDGAEFFRGIVVSDNRSSSRTVEIHAMDNAMYLTKNKGSFTFKKKTATQIFKAVCKKANLKVGGAVNTKFKIKELTKKGTTFWDVIQDALSQTYSSTGKRYYVTSIKGELYLKKRTESNNMIIVDPDTNTTTYSQTRSIEDTYTRLKLYSSTTKKKKTTTKVKKTVINKPLENKIGMMQDVESVDKKIKKSELKKKAETWKKDKSTMSTTMSWSGLGDTRAISGKAICVKAPQLDVNKVLYIDSDTHTWQNGSYTMQLTLKYAASNSDAG</sequence>
<dbReference type="EMBL" id="VULZ01000001">
    <property type="protein sequence ID" value="MSS13631.1"/>
    <property type="molecule type" value="Genomic_DNA"/>
</dbReference>
<evidence type="ECO:0000313" key="2">
    <source>
        <dbReference type="EMBL" id="MSS13631.1"/>
    </source>
</evidence>
<name>A0A6L5WZY0_9FIRM</name>
<proteinExistence type="predicted"/>
<protein>
    <recommendedName>
        <fullName evidence="1">YqbQ/XkdQ domain-containing protein</fullName>
    </recommendedName>
</protein>
<dbReference type="InterPro" id="IPR056937">
    <property type="entry name" value="YqbQ/XkdQ"/>
</dbReference>
<dbReference type="RefSeq" id="WP_154521816.1">
    <property type="nucleotide sequence ID" value="NZ_JAXFDQ010000013.1"/>
</dbReference>